<reference evidence="1 2" key="2">
    <citation type="submission" date="2020-03" db="EMBL/GenBank/DDBJ databases">
        <authorList>
            <person name="Ichikawa N."/>
            <person name="Kimura A."/>
            <person name="Kitahashi Y."/>
            <person name="Uohara A."/>
        </authorList>
    </citation>
    <scope>NUCLEOTIDE SEQUENCE [LARGE SCALE GENOMIC DNA]</scope>
    <source>
        <strain evidence="1 2">NBRC 108638</strain>
    </source>
</reference>
<gene>
    <name evidence="1" type="ORF">Prum_043740</name>
</gene>
<sequence>MPVGPLRVVRVPVDGDPDQVAGDRFGAGVVEGPPDDTPVAAFPVRQGGDLLLHDQAGAGGQPLLWYGWVAVAGRHGPRVPQLVVLLVALPDRTAGAEDRLRATGEVLGRTVPPSFDVAHVRRVKTHAGRELLLAHAPLDPPPGKLGRERVRSPLYGRCRHLFGTSGRDFQSAFPPARPNVNWRLTDNYLDRSPPSLLNRFSQLRNVRTHHV</sequence>
<reference evidence="1 2" key="1">
    <citation type="submission" date="2020-03" db="EMBL/GenBank/DDBJ databases">
        <title>Whole genome shotgun sequence of Phytohabitans rumicis NBRC 108638.</title>
        <authorList>
            <person name="Komaki H."/>
            <person name="Tamura T."/>
        </authorList>
    </citation>
    <scope>NUCLEOTIDE SEQUENCE [LARGE SCALE GENOMIC DNA]</scope>
    <source>
        <strain evidence="1 2">NBRC 108638</strain>
    </source>
</reference>
<dbReference type="AlphaFoldDB" id="A0A6V8L067"/>
<dbReference type="EMBL" id="BLPG01000001">
    <property type="protein sequence ID" value="GFJ90732.1"/>
    <property type="molecule type" value="Genomic_DNA"/>
</dbReference>
<evidence type="ECO:0000313" key="1">
    <source>
        <dbReference type="EMBL" id="GFJ90732.1"/>
    </source>
</evidence>
<keyword evidence="2" id="KW-1185">Reference proteome</keyword>
<organism evidence="1 2">
    <name type="scientific">Phytohabitans rumicis</name>
    <dbReference type="NCBI Taxonomy" id="1076125"/>
    <lineage>
        <taxon>Bacteria</taxon>
        <taxon>Bacillati</taxon>
        <taxon>Actinomycetota</taxon>
        <taxon>Actinomycetes</taxon>
        <taxon>Micromonosporales</taxon>
        <taxon>Micromonosporaceae</taxon>
    </lineage>
</organism>
<protein>
    <submittedName>
        <fullName evidence="1">Uncharacterized protein</fullName>
    </submittedName>
</protein>
<name>A0A6V8L067_9ACTN</name>
<evidence type="ECO:0000313" key="2">
    <source>
        <dbReference type="Proteomes" id="UP000482960"/>
    </source>
</evidence>
<proteinExistence type="predicted"/>
<comment type="caution">
    <text evidence="1">The sequence shown here is derived from an EMBL/GenBank/DDBJ whole genome shotgun (WGS) entry which is preliminary data.</text>
</comment>
<accession>A0A6V8L067</accession>
<dbReference type="Proteomes" id="UP000482960">
    <property type="component" value="Unassembled WGS sequence"/>
</dbReference>